<proteinExistence type="predicted"/>
<dbReference type="InterPro" id="IPR027268">
    <property type="entry name" value="Peptidase_M4/M1_CTD_sf"/>
</dbReference>
<name>A0A507ZW62_9GAMM</name>
<feature type="chain" id="PRO_5021395326" evidence="1">
    <location>
        <begin position="27"/>
        <end position="642"/>
    </location>
</feature>
<dbReference type="Pfam" id="PF05299">
    <property type="entry name" value="Peptidase_M61"/>
    <property type="match status" value="1"/>
</dbReference>
<dbReference type="InterPro" id="IPR024191">
    <property type="entry name" value="Peptidase_M61"/>
</dbReference>
<dbReference type="SMART" id="SM00228">
    <property type="entry name" value="PDZ"/>
    <property type="match status" value="1"/>
</dbReference>
<dbReference type="Gene3D" id="1.10.390.10">
    <property type="entry name" value="Neutral Protease Domain 2"/>
    <property type="match status" value="1"/>
</dbReference>
<evidence type="ECO:0000313" key="4">
    <source>
        <dbReference type="Proteomes" id="UP000318212"/>
    </source>
</evidence>
<dbReference type="InterPro" id="IPR007963">
    <property type="entry name" value="Peptidase_M61_catalytic"/>
</dbReference>
<keyword evidence="4" id="KW-1185">Reference proteome</keyword>
<evidence type="ECO:0000256" key="1">
    <source>
        <dbReference type="SAM" id="SignalP"/>
    </source>
</evidence>
<dbReference type="Proteomes" id="UP000318212">
    <property type="component" value="Unassembled WGS sequence"/>
</dbReference>
<keyword evidence="1" id="KW-0732">Signal</keyword>
<feature type="signal peptide" evidence="1">
    <location>
        <begin position="1"/>
        <end position="26"/>
    </location>
</feature>
<dbReference type="SUPFAM" id="SSF50156">
    <property type="entry name" value="PDZ domain-like"/>
    <property type="match status" value="1"/>
</dbReference>
<dbReference type="InterPro" id="IPR036034">
    <property type="entry name" value="PDZ_sf"/>
</dbReference>
<reference evidence="3 4" key="1">
    <citation type="submission" date="2019-06" db="EMBL/GenBank/DDBJ databases">
        <title>Lysobacter alkalisoli sp. nov. isolated from saline soil.</title>
        <authorList>
            <person name="Sun J.-Q."/>
            <person name="Xu L."/>
        </authorList>
    </citation>
    <scope>NUCLEOTIDE SEQUENCE [LARGE SCALE GENOMIC DNA]</scope>
    <source>
        <strain evidence="3 4">JCM 31130</strain>
    </source>
</reference>
<comment type="caution">
    <text evidence="3">The sequence shown here is derived from an EMBL/GenBank/DDBJ whole genome shotgun (WGS) entry which is preliminary data.</text>
</comment>
<protein>
    <submittedName>
        <fullName evidence="3">M61 family metallopeptidase</fullName>
    </submittedName>
</protein>
<dbReference type="Gene3D" id="2.30.42.10">
    <property type="match status" value="1"/>
</dbReference>
<dbReference type="PIRSF" id="PIRSF016493">
    <property type="entry name" value="Glycyl_aminpptds"/>
    <property type="match status" value="1"/>
</dbReference>
<dbReference type="Gene3D" id="2.60.40.3650">
    <property type="match status" value="1"/>
</dbReference>
<dbReference type="RefSeq" id="WP_141519271.1">
    <property type="nucleotide sequence ID" value="NZ_VICE01000128.1"/>
</dbReference>
<dbReference type="OrthoDB" id="9778516at2"/>
<dbReference type="PROSITE" id="PS50106">
    <property type="entry name" value="PDZ"/>
    <property type="match status" value="1"/>
</dbReference>
<dbReference type="AlphaFoldDB" id="A0A507ZW62"/>
<evidence type="ECO:0000259" key="2">
    <source>
        <dbReference type="PROSITE" id="PS50106"/>
    </source>
</evidence>
<accession>A0A507ZW62</accession>
<dbReference type="InterPro" id="IPR040756">
    <property type="entry name" value="Peptidase_M61_N"/>
</dbReference>
<sequence>MRRAAVPLSLALVSALALSLPGVASAQAPAPAVDWGTPASPGQAWPGTIALTVDATDTARRVFHVRQSIPVSPGPLTLLFPKWIPGKHRADGPIHKLAGLRIRGNGRPLHWTRDPGEVFAFMLEVPEGVASLDVEFDMLTPTSEAQGRVVMTSDMLNLQWNTVALYPANHAADRIRFAPTLVLPPGWQAGTALELQARSGDTLRYGEVDFETLQDSPVFAGRHFRRVDLDPGARQPVHLDIVADAPRYLEASDAQLKAHRALVQQAYRLFGSRHFDHYDFLFSLSDRMGGIGLEHHRSSENGVAPGYFTDWDAQVASRDLLPHEFVHSWNGKFRRPEGLATPNFQVPMRDELLWVYEGQTQYWGMVLAARSGLWSRDDAMAQLALVAATYAVDRPGLDWRSVLDTTHDPIIAMRRPQPWRSYQLSEDYYNAGALVWLSVDAKLRELSKERRSLDDFAEAFFGGDDGHWEVKPYDFDDVVATLEGVASFDWATFLRSRIEAHRPPLDGLEAAGWRLAYRDTPSPFHKALLAQRKLADYTASIGLAVRLEDAVVSGVRWDGPAFDAGITEGAILLAVNGYAFEPALLDDAIKAAQAGGPLVELVVKHGDVVKTVAVDYREGLKYPHLERIPGRTDRLADILKPL</sequence>
<dbReference type="EMBL" id="VICE01000128">
    <property type="protein sequence ID" value="TQD41177.1"/>
    <property type="molecule type" value="Genomic_DNA"/>
</dbReference>
<dbReference type="InterPro" id="IPR001478">
    <property type="entry name" value="PDZ"/>
</dbReference>
<organism evidence="3 4">
    <name type="scientific">Marilutibacter aestuarii</name>
    <dbReference type="NCBI Taxonomy" id="1706195"/>
    <lineage>
        <taxon>Bacteria</taxon>
        <taxon>Pseudomonadati</taxon>
        <taxon>Pseudomonadota</taxon>
        <taxon>Gammaproteobacteria</taxon>
        <taxon>Lysobacterales</taxon>
        <taxon>Lysobacteraceae</taxon>
        <taxon>Marilutibacter</taxon>
    </lineage>
</organism>
<gene>
    <name evidence="3" type="ORF">FKV25_13255</name>
</gene>
<evidence type="ECO:0000313" key="3">
    <source>
        <dbReference type="EMBL" id="TQD41177.1"/>
    </source>
</evidence>
<feature type="domain" description="PDZ" evidence="2">
    <location>
        <begin position="528"/>
        <end position="607"/>
    </location>
</feature>
<dbReference type="Pfam" id="PF17899">
    <property type="entry name" value="Peptidase_M61_N"/>
    <property type="match status" value="1"/>
</dbReference>